<reference evidence="2" key="1">
    <citation type="journal article" date="2019" name="Int. J. Syst. Evol. Microbiol.">
        <title>The Global Catalogue of Microorganisms (GCM) 10K type strain sequencing project: providing services to taxonomists for standard genome sequencing and annotation.</title>
        <authorList>
            <consortium name="The Broad Institute Genomics Platform"/>
            <consortium name="The Broad Institute Genome Sequencing Center for Infectious Disease"/>
            <person name="Wu L."/>
            <person name="Ma J."/>
        </authorList>
    </citation>
    <scope>NUCLEOTIDE SEQUENCE [LARGE SCALE GENOMIC DNA]</scope>
    <source>
        <strain evidence="2">JCM 16117</strain>
    </source>
</reference>
<accession>A0ABP5QTY7</accession>
<organism evidence="1 2">
    <name type="scientific">Herbiconiux moechotypicola</name>
    <dbReference type="NCBI Taxonomy" id="637393"/>
    <lineage>
        <taxon>Bacteria</taxon>
        <taxon>Bacillati</taxon>
        <taxon>Actinomycetota</taxon>
        <taxon>Actinomycetes</taxon>
        <taxon>Micrococcales</taxon>
        <taxon>Microbacteriaceae</taxon>
        <taxon>Herbiconiux</taxon>
    </lineage>
</organism>
<sequence length="256" mass="27274">MTLWRSRRNGSAARGAQGAMELGLVPVLGAGRHRSPKSGACFMEYASFLAGERWSDHPACTHAGLAHLARAVNDLTSDQGRPRLAPLVPSVIGLTSDDERLDLVLAVHAAALALPDAPLDRQHALAVGALVCRDALVAGTGDDRIGALAAEVVSDVDAALDATPEARDWAVRFLDRSARWQRVEVSLRQTQATLAMAVDGVRSACRDYPDARLAELLSSSIELARRFVAAEQPVVVRGQMPARVPELAPDLAEARV</sequence>
<comment type="caution">
    <text evidence="1">The sequence shown here is derived from an EMBL/GenBank/DDBJ whole genome shotgun (WGS) entry which is preliminary data.</text>
</comment>
<proteinExistence type="predicted"/>
<evidence type="ECO:0000313" key="1">
    <source>
        <dbReference type="EMBL" id="GAA2244443.1"/>
    </source>
</evidence>
<dbReference type="RefSeq" id="WP_259480332.1">
    <property type="nucleotide sequence ID" value="NZ_BAAAQY010000010.1"/>
</dbReference>
<evidence type="ECO:0000313" key="2">
    <source>
        <dbReference type="Proteomes" id="UP001500929"/>
    </source>
</evidence>
<dbReference type="EMBL" id="BAAAQY010000010">
    <property type="protein sequence ID" value="GAA2244443.1"/>
    <property type="molecule type" value="Genomic_DNA"/>
</dbReference>
<keyword evidence="2" id="KW-1185">Reference proteome</keyword>
<name>A0ABP5QTY7_9MICO</name>
<gene>
    <name evidence="1" type="ORF">GCM10009851_32150</name>
</gene>
<protein>
    <submittedName>
        <fullName evidence="1">Uncharacterized protein</fullName>
    </submittedName>
</protein>
<dbReference type="Proteomes" id="UP001500929">
    <property type="component" value="Unassembled WGS sequence"/>
</dbReference>